<dbReference type="Pfam" id="PF01189">
    <property type="entry name" value="Methyltr_RsmB-F"/>
    <property type="match status" value="1"/>
</dbReference>
<feature type="binding site" evidence="9">
    <location>
        <position position="468"/>
    </location>
    <ligand>
        <name>S-adenosyl-L-methionine</name>
        <dbReference type="ChEBI" id="CHEBI:59789"/>
    </ligand>
</feature>
<dbReference type="GO" id="GO:0009383">
    <property type="term" value="F:rRNA (cytosine-C5-)-methyltransferase activity"/>
    <property type="evidence" value="ECO:0007669"/>
    <property type="project" value="TreeGrafter"/>
</dbReference>
<dbReference type="AlphaFoldDB" id="A0A9D4TKV2"/>
<keyword evidence="8" id="KW-0539">Nucleus</keyword>
<evidence type="ECO:0000256" key="10">
    <source>
        <dbReference type="SAM" id="MobiDB-lite"/>
    </source>
</evidence>
<dbReference type="EMBL" id="SIDB01000009">
    <property type="protein sequence ID" value="KAI3428333.1"/>
    <property type="molecule type" value="Genomic_DNA"/>
</dbReference>
<evidence type="ECO:0000256" key="5">
    <source>
        <dbReference type="ARBA" id="ARBA00022679"/>
    </source>
</evidence>
<dbReference type="FunFam" id="3.30.70.1170:FF:000001">
    <property type="entry name" value="Ribosomal RNA methyltransferase Nop2"/>
    <property type="match status" value="1"/>
</dbReference>
<dbReference type="NCBIfam" id="TIGR00446">
    <property type="entry name" value="nop2p"/>
    <property type="match status" value="1"/>
</dbReference>
<reference evidence="12" key="1">
    <citation type="journal article" date="2019" name="Plant J.">
        <title>Chlorella vulgaris genome assembly and annotation reveals the molecular basis for metabolic acclimation to high light conditions.</title>
        <authorList>
            <person name="Cecchin M."/>
            <person name="Marcolungo L."/>
            <person name="Rossato M."/>
            <person name="Girolomoni L."/>
            <person name="Cosentino E."/>
            <person name="Cuine S."/>
            <person name="Li-Beisson Y."/>
            <person name="Delledonne M."/>
            <person name="Ballottari M."/>
        </authorList>
    </citation>
    <scope>NUCLEOTIDE SEQUENCE</scope>
    <source>
        <strain evidence="12">211/11P</strain>
    </source>
</reference>
<dbReference type="Proteomes" id="UP001055712">
    <property type="component" value="Unassembled WGS sequence"/>
</dbReference>
<evidence type="ECO:0000313" key="13">
    <source>
        <dbReference type="Proteomes" id="UP001055712"/>
    </source>
</evidence>
<evidence type="ECO:0000256" key="7">
    <source>
        <dbReference type="ARBA" id="ARBA00022884"/>
    </source>
</evidence>
<keyword evidence="4 9" id="KW-0489">Methyltransferase</keyword>
<feature type="compositionally biased region" description="Basic and acidic residues" evidence="10">
    <location>
        <begin position="225"/>
        <end position="252"/>
    </location>
</feature>
<dbReference type="PANTHER" id="PTHR22807">
    <property type="entry name" value="NOP2 YEAST -RELATED NOL1/NOP2/FMU SUN DOMAIN-CONTAINING"/>
    <property type="match status" value="1"/>
</dbReference>
<sequence>MARTKQVKRRSRSPANPPAPSVPRREDPPKRKREEPLPTPKRTGKVPAVTPASKKQATGGRKGAAAGSFSDHNAKWLKPKAQQPQPSSSEEEEAEDLEEEVEGSGDEQSLSGAEISLDGMDSDDDGLDSDDLLGDDFGSGGGEEEEEEEELPAAAANGSKRKQKAAMVPAAVGGEELWSEGEEEGEEGDGFGGSSSDEEMGSDDSEDGGEPGPNDSDSEGELELEVERKSRKLDRAAARRAADAEAEAREMAEGEGGDGMETNIQEFEVVTLPSGQQVEAERLAPPDLALVQRRIREVVRTLENFKQMRGAGRARGEYMEQLKRDLCSYYDYNEFMVDALLGLFSVGEALECIEANEVPRPVTLRTNTLKTRRRELAGALINRGVNLDPIGNWSKVGLVVYESQVPVGATPEYMAGHYMLQGASSFLPCMALAPQQGEQVVDVAAAPGGKTTYLAALMRNSGTVFANEINKERLRSLTANLQRMGVTNTVVCNYDGRELPRVLGERSVDRVLLDAPCSGTGVISKDPSVKSSKNQEEIWKCSQLQKQLLLAAIDLVDAGSATGGYVVYSTCSMMVEENENVVAYALKKRDVKVVPCGLDFGRPGFIRYRDFRFHPSLGESRRFYPHAHNLDGFFVCKLKKLSNKAKGVAGEESEAEGEQPTQEEMAVPPLRGTQRSKKKQQGAAAAAAAAGGALGAEEDGEPAVTVPSPAAVHSKPSPKQRGRQQAAAQAVQVQAEQQQQQQQQQAAPTPPTVRKERGIVKRAREELAAEQAARKAQQQQQEKEQQQQQAAAAAASAPKAAKKGQKVAGAKPAVAKPAGAKPAGAKPAGAKPAAAKPAAAKPAAGKPAAGKPAGKPAGKQQKPRFK</sequence>
<dbReference type="Gene3D" id="3.40.50.150">
    <property type="entry name" value="Vaccinia Virus protein VP39"/>
    <property type="match status" value="1"/>
</dbReference>
<dbReference type="InterPro" id="IPR011023">
    <property type="entry name" value="Nop2p"/>
</dbReference>
<dbReference type="PANTHER" id="PTHR22807:SF30">
    <property type="entry name" value="28S RRNA (CYTOSINE(4447)-C(5))-METHYLTRANSFERASE-RELATED"/>
    <property type="match status" value="1"/>
</dbReference>
<dbReference type="GO" id="GO:0005730">
    <property type="term" value="C:nucleolus"/>
    <property type="evidence" value="ECO:0007669"/>
    <property type="project" value="UniProtKB-SubCell"/>
</dbReference>
<evidence type="ECO:0000259" key="11">
    <source>
        <dbReference type="PROSITE" id="PS51686"/>
    </source>
</evidence>
<dbReference type="Gene3D" id="3.30.70.1170">
    <property type="entry name" value="Sun protein, domain 3"/>
    <property type="match status" value="1"/>
</dbReference>
<dbReference type="InterPro" id="IPR029063">
    <property type="entry name" value="SAM-dependent_MTases_sf"/>
</dbReference>
<comment type="subcellular location">
    <subcellularLocation>
        <location evidence="1">Nucleus</location>
        <location evidence="1">Nucleolus</location>
    </subcellularLocation>
</comment>
<feature type="active site" description="Nucleophile" evidence="9">
    <location>
        <position position="571"/>
    </location>
</feature>
<feature type="binding site" evidence="9">
    <location>
        <position position="495"/>
    </location>
    <ligand>
        <name>S-adenosyl-L-methionine</name>
        <dbReference type="ChEBI" id="CHEBI:59789"/>
    </ligand>
</feature>
<feature type="compositionally biased region" description="Basic and acidic residues" evidence="10">
    <location>
        <begin position="753"/>
        <end position="767"/>
    </location>
</feature>
<dbReference type="PRINTS" id="PR02012">
    <property type="entry name" value="RCMTNOP2"/>
</dbReference>
<keyword evidence="5 9" id="KW-0808">Transferase</keyword>
<name>A0A9D4TKV2_CHLVU</name>
<dbReference type="PRINTS" id="PR02008">
    <property type="entry name" value="RCMTFAMILY"/>
</dbReference>
<feature type="compositionally biased region" description="Acidic residues" evidence="10">
    <location>
        <begin position="177"/>
        <end position="189"/>
    </location>
</feature>
<accession>A0A9D4TKV2</accession>
<feature type="region of interest" description="Disordered" evidence="10">
    <location>
        <begin position="649"/>
        <end position="866"/>
    </location>
</feature>
<proteinExistence type="inferred from homology"/>
<dbReference type="InterPro" id="IPR049560">
    <property type="entry name" value="MeTrfase_RsmB-F_NOP2_cat"/>
</dbReference>
<evidence type="ECO:0000256" key="4">
    <source>
        <dbReference type="ARBA" id="ARBA00022603"/>
    </source>
</evidence>
<feature type="binding site" evidence="9">
    <location>
        <position position="514"/>
    </location>
    <ligand>
        <name>S-adenosyl-L-methionine</name>
        <dbReference type="ChEBI" id="CHEBI:59789"/>
    </ligand>
</feature>
<comment type="caution">
    <text evidence="12">The sequence shown here is derived from an EMBL/GenBank/DDBJ whole genome shotgun (WGS) entry which is preliminary data.</text>
</comment>
<feature type="compositionally biased region" description="Low complexity" evidence="10">
    <location>
        <begin position="682"/>
        <end position="691"/>
    </location>
</feature>
<dbReference type="SUPFAM" id="SSF53335">
    <property type="entry name" value="S-adenosyl-L-methionine-dependent methyltransferases"/>
    <property type="match status" value="1"/>
</dbReference>
<feature type="compositionally biased region" description="Low complexity" evidence="10">
    <location>
        <begin position="724"/>
        <end position="747"/>
    </location>
</feature>
<keyword evidence="7 9" id="KW-0694">RNA-binding</keyword>
<feature type="compositionally biased region" description="Low complexity" evidence="10">
    <location>
        <begin position="769"/>
        <end position="799"/>
    </location>
</feature>
<dbReference type="GO" id="GO:0070475">
    <property type="term" value="P:rRNA base methylation"/>
    <property type="evidence" value="ECO:0007669"/>
    <property type="project" value="TreeGrafter"/>
</dbReference>
<keyword evidence="6 9" id="KW-0949">S-adenosyl-L-methionine</keyword>
<comment type="similarity">
    <text evidence="2 9">Belongs to the class I-like SAM-binding methyltransferase superfamily. RsmB/NOP family.</text>
</comment>
<protein>
    <recommendedName>
        <fullName evidence="11">SAM-dependent MTase RsmB/NOP-type domain-containing protein</fullName>
    </recommendedName>
</protein>
<feature type="compositionally biased region" description="Acidic residues" evidence="10">
    <location>
        <begin position="89"/>
        <end position="105"/>
    </location>
</feature>
<keyword evidence="13" id="KW-1185">Reference proteome</keyword>
<feature type="compositionally biased region" description="Acidic residues" evidence="10">
    <location>
        <begin position="120"/>
        <end position="134"/>
    </location>
</feature>
<evidence type="ECO:0000256" key="3">
    <source>
        <dbReference type="ARBA" id="ARBA00022517"/>
    </source>
</evidence>
<feature type="compositionally biased region" description="Acidic residues" evidence="10">
    <location>
        <begin position="142"/>
        <end position="151"/>
    </location>
</feature>
<reference evidence="12" key="2">
    <citation type="submission" date="2020-11" db="EMBL/GenBank/DDBJ databases">
        <authorList>
            <person name="Cecchin M."/>
            <person name="Marcolungo L."/>
            <person name="Rossato M."/>
            <person name="Girolomoni L."/>
            <person name="Cosentino E."/>
            <person name="Cuine S."/>
            <person name="Li-Beisson Y."/>
            <person name="Delledonne M."/>
            <person name="Ballottari M."/>
        </authorList>
    </citation>
    <scope>NUCLEOTIDE SEQUENCE</scope>
    <source>
        <strain evidence="12">211/11P</strain>
        <tissue evidence="12">Whole cell</tissue>
    </source>
</reference>
<feature type="compositionally biased region" description="Basic and acidic residues" evidence="10">
    <location>
        <begin position="23"/>
        <end position="36"/>
    </location>
</feature>
<organism evidence="12 13">
    <name type="scientific">Chlorella vulgaris</name>
    <name type="common">Green alga</name>
    <dbReference type="NCBI Taxonomy" id="3077"/>
    <lineage>
        <taxon>Eukaryota</taxon>
        <taxon>Viridiplantae</taxon>
        <taxon>Chlorophyta</taxon>
        <taxon>core chlorophytes</taxon>
        <taxon>Trebouxiophyceae</taxon>
        <taxon>Chlorellales</taxon>
        <taxon>Chlorellaceae</taxon>
        <taxon>Chlorella clade</taxon>
        <taxon>Chlorella</taxon>
    </lineage>
</organism>
<dbReference type="GO" id="GO:0003723">
    <property type="term" value="F:RNA binding"/>
    <property type="evidence" value="ECO:0007669"/>
    <property type="project" value="UniProtKB-UniRule"/>
</dbReference>
<gene>
    <name evidence="12" type="ORF">D9Q98_006713</name>
</gene>
<feature type="compositionally biased region" description="Acidic residues" evidence="10">
    <location>
        <begin position="196"/>
        <end position="209"/>
    </location>
</feature>
<evidence type="ECO:0000256" key="6">
    <source>
        <dbReference type="ARBA" id="ARBA00022691"/>
    </source>
</evidence>
<evidence type="ECO:0000256" key="2">
    <source>
        <dbReference type="ARBA" id="ARBA00007494"/>
    </source>
</evidence>
<feature type="compositionally biased region" description="Basic residues" evidence="10">
    <location>
        <begin position="1"/>
        <end position="12"/>
    </location>
</feature>
<dbReference type="OrthoDB" id="427002at2759"/>
<feature type="domain" description="SAM-dependent MTase RsmB/NOP-type" evidence="11">
    <location>
        <begin position="352"/>
        <end position="641"/>
    </location>
</feature>
<evidence type="ECO:0000313" key="12">
    <source>
        <dbReference type="EMBL" id="KAI3428333.1"/>
    </source>
</evidence>
<dbReference type="InterPro" id="IPR018314">
    <property type="entry name" value="RsmB/NOL1/NOP2-like_CS"/>
</dbReference>
<evidence type="ECO:0000256" key="1">
    <source>
        <dbReference type="ARBA" id="ARBA00004604"/>
    </source>
</evidence>
<evidence type="ECO:0000256" key="9">
    <source>
        <dbReference type="PROSITE-ProRule" id="PRU01023"/>
    </source>
</evidence>
<dbReference type="InterPro" id="IPR023267">
    <property type="entry name" value="RCMT"/>
</dbReference>
<dbReference type="PROSITE" id="PS51686">
    <property type="entry name" value="SAM_MT_RSMB_NOP"/>
    <property type="match status" value="1"/>
</dbReference>
<feature type="compositionally biased region" description="Low complexity" evidence="10">
    <location>
        <begin position="806"/>
        <end position="860"/>
    </location>
</feature>
<dbReference type="InterPro" id="IPR001678">
    <property type="entry name" value="MeTrfase_RsmB-F_NOP2_dom"/>
</dbReference>
<evidence type="ECO:0000256" key="8">
    <source>
        <dbReference type="ARBA" id="ARBA00023242"/>
    </source>
</evidence>
<feature type="binding site" evidence="9">
    <location>
        <begin position="444"/>
        <end position="450"/>
    </location>
    <ligand>
        <name>S-adenosyl-L-methionine</name>
        <dbReference type="ChEBI" id="CHEBI:59789"/>
    </ligand>
</feature>
<dbReference type="InterPro" id="IPR023273">
    <property type="entry name" value="RCMT_NOP2"/>
</dbReference>
<keyword evidence="3" id="KW-0690">Ribosome biogenesis</keyword>
<dbReference type="PROSITE" id="PS01153">
    <property type="entry name" value="NOL1_NOP2_SUN"/>
    <property type="match status" value="1"/>
</dbReference>
<dbReference type="GO" id="GO:0000470">
    <property type="term" value="P:maturation of LSU-rRNA"/>
    <property type="evidence" value="ECO:0007669"/>
    <property type="project" value="TreeGrafter"/>
</dbReference>
<feature type="region of interest" description="Disordered" evidence="10">
    <location>
        <begin position="1"/>
        <end position="260"/>
    </location>
</feature>